<evidence type="ECO:0000256" key="2">
    <source>
        <dbReference type="SAM" id="MobiDB-lite"/>
    </source>
</evidence>
<feature type="non-terminal residue" evidence="3">
    <location>
        <position position="1"/>
    </location>
</feature>
<dbReference type="AlphaFoldDB" id="A0A7J8X385"/>
<evidence type="ECO:0000256" key="1">
    <source>
        <dbReference type="SAM" id="Coils"/>
    </source>
</evidence>
<sequence length="180" mass="19848">VKKISGRGRGRGKGVSWTISGPNSLAQIPRAHESGDGNAQSQTTNTSSEKKKLDVSKTAGRMQCSSIVAEMEKLQEEVALKRQQLREEETKVEAILQNLNQQRLLNSRLLRQHSTNQHLLDLLIAHFLAKDVEATLANYATVLGPASKPDDEAIRCPISRKRVLVSVMSGDVAEKRVPEE</sequence>
<comment type="caution">
    <text evidence="3">The sequence shown here is derived from an EMBL/GenBank/DDBJ whole genome shotgun (WGS) entry which is preliminary data.</text>
</comment>
<accession>A0A7J8X385</accession>
<feature type="non-terminal residue" evidence="3">
    <location>
        <position position="180"/>
    </location>
</feature>
<feature type="compositionally biased region" description="Polar residues" evidence="2">
    <location>
        <begin position="37"/>
        <end position="47"/>
    </location>
</feature>
<proteinExistence type="predicted"/>
<dbReference type="Proteomes" id="UP000593577">
    <property type="component" value="Unassembled WGS sequence"/>
</dbReference>
<keyword evidence="1" id="KW-0175">Coiled coil</keyword>
<evidence type="ECO:0000313" key="3">
    <source>
        <dbReference type="EMBL" id="MBA0681662.1"/>
    </source>
</evidence>
<feature type="region of interest" description="Disordered" evidence="2">
    <location>
        <begin position="1"/>
        <end position="56"/>
    </location>
</feature>
<dbReference type="EMBL" id="JABFAA010000005">
    <property type="protein sequence ID" value="MBA0681662.1"/>
    <property type="molecule type" value="Genomic_DNA"/>
</dbReference>
<feature type="coiled-coil region" evidence="1">
    <location>
        <begin position="64"/>
        <end position="105"/>
    </location>
</feature>
<feature type="compositionally biased region" description="Polar residues" evidence="2">
    <location>
        <begin position="17"/>
        <end position="26"/>
    </location>
</feature>
<name>A0A7J8X385_GOSAI</name>
<gene>
    <name evidence="3" type="ORF">Goari_023448</name>
</gene>
<reference evidence="3 4" key="1">
    <citation type="journal article" date="2019" name="Genome Biol. Evol.">
        <title>Insights into the evolution of the New World diploid cottons (Gossypium, subgenus Houzingenia) based on genome sequencing.</title>
        <authorList>
            <person name="Grover C.E."/>
            <person name="Arick M.A. 2nd"/>
            <person name="Thrash A."/>
            <person name="Conover J.L."/>
            <person name="Sanders W.S."/>
            <person name="Peterson D.G."/>
            <person name="Frelichowski J.E."/>
            <person name="Scheffler J.A."/>
            <person name="Scheffler B.E."/>
            <person name="Wendel J.F."/>
        </authorList>
    </citation>
    <scope>NUCLEOTIDE SEQUENCE [LARGE SCALE GENOMIC DNA]</scope>
    <source>
        <strain evidence="3">185</strain>
        <tissue evidence="3">Leaf</tissue>
    </source>
</reference>
<protein>
    <submittedName>
        <fullName evidence="3">Uncharacterized protein</fullName>
    </submittedName>
</protein>
<organism evidence="3 4">
    <name type="scientific">Gossypium aridum</name>
    <name type="common">American cotton</name>
    <name type="synonym">Erioxylum aridum</name>
    <dbReference type="NCBI Taxonomy" id="34290"/>
    <lineage>
        <taxon>Eukaryota</taxon>
        <taxon>Viridiplantae</taxon>
        <taxon>Streptophyta</taxon>
        <taxon>Embryophyta</taxon>
        <taxon>Tracheophyta</taxon>
        <taxon>Spermatophyta</taxon>
        <taxon>Magnoliopsida</taxon>
        <taxon>eudicotyledons</taxon>
        <taxon>Gunneridae</taxon>
        <taxon>Pentapetalae</taxon>
        <taxon>rosids</taxon>
        <taxon>malvids</taxon>
        <taxon>Malvales</taxon>
        <taxon>Malvaceae</taxon>
        <taxon>Malvoideae</taxon>
        <taxon>Gossypium</taxon>
    </lineage>
</organism>
<evidence type="ECO:0000313" key="4">
    <source>
        <dbReference type="Proteomes" id="UP000593577"/>
    </source>
</evidence>
<feature type="compositionally biased region" description="Basic residues" evidence="2">
    <location>
        <begin position="1"/>
        <end position="12"/>
    </location>
</feature>
<keyword evidence="4" id="KW-1185">Reference proteome</keyword>